<keyword evidence="6" id="KW-1185">Reference proteome</keyword>
<dbReference type="InterPro" id="IPR009057">
    <property type="entry name" value="Homeodomain-like_sf"/>
</dbReference>
<dbReference type="Proteomes" id="UP001162741">
    <property type="component" value="Chromosome"/>
</dbReference>
<dbReference type="SMART" id="SM00342">
    <property type="entry name" value="HTH_ARAC"/>
    <property type="match status" value="1"/>
</dbReference>
<name>A0ABY6JBL2_9BACT</name>
<keyword evidence="2" id="KW-0238">DNA-binding</keyword>
<accession>A0ABY6JBL2</accession>
<dbReference type="SUPFAM" id="SSF46689">
    <property type="entry name" value="Homeodomain-like"/>
    <property type="match status" value="1"/>
</dbReference>
<dbReference type="EMBL" id="CP107006">
    <property type="protein sequence ID" value="UYQ95777.1"/>
    <property type="molecule type" value="Genomic_DNA"/>
</dbReference>
<dbReference type="PANTHER" id="PTHR46796">
    <property type="entry name" value="HTH-TYPE TRANSCRIPTIONAL ACTIVATOR RHAS-RELATED"/>
    <property type="match status" value="1"/>
</dbReference>
<evidence type="ECO:0000256" key="2">
    <source>
        <dbReference type="ARBA" id="ARBA00023125"/>
    </source>
</evidence>
<reference evidence="5" key="1">
    <citation type="submission" date="2022-10" db="EMBL/GenBank/DDBJ databases">
        <title>Chitinophaga sp. nov., isolated from soil.</title>
        <authorList>
            <person name="Jeon C.O."/>
        </authorList>
    </citation>
    <scope>NUCLEOTIDE SEQUENCE</scope>
    <source>
        <strain evidence="5">R8</strain>
    </source>
</reference>
<gene>
    <name evidence="5" type="ORF">MKQ68_11755</name>
</gene>
<evidence type="ECO:0000256" key="1">
    <source>
        <dbReference type="ARBA" id="ARBA00023015"/>
    </source>
</evidence>
<protein>
    <submittedName>
        <fullName evidence="5">Helix-turn-helix domain-containing protein</fullName>
    </submittedName>
</protein>
<keyword evidence="3" id="KW-0804">Transcription</keyword>
<proteinExistence type="predicted"/>
<dbReference type="InterPro" id="IPR018060">
    <property type="entry name" value="HTH_AraC"/>
</dbReference>
<evidence type="ECO:0000313" key="6">
    <source>
        <dbReference type="Proteomes" id="UP001162741"/>
    </source>
</evidence>
<dbReference type="InterPro" id="IPR046532">
    <property type="entry name" value="DUF6597"/>
</dbReference>
<feature type="domain" description="HTH araC/xylS-type" evidence="4">
    <location>
        <begin position="156"/>
        <end position="255"/>
    </location>
</feature>
<dbReference type="Pfam" id="PF20240">
    <property type="entry name" value="DUF6597"/>
    <property type="match status" value="1"/>
</dbReference>
<keyword evidence="1" id="KW-0805">Transcription regulation</keyword>
<organism evidence="5 6">
    <name type="scientific">Chitinophaga horti</name>
    <dbReference type="NCBI Taxonomy" id="2920382"/>
    <lineage>
        <taxon>Bacteria</taxon>
        <taxon>Pseudomonadati</taxon>
        <taxon>Bacteroidota</taxon>
        <taxon>Chitinophagia</taxon>
        <taxon>Chitinophagales</taxon>
        <taxon>Chitinophagaceae</taxon>
        <taxon>Chitinophaga</taxon>
    </lineage>
</organism>
<dbReference type="PANTHER" id="PTHR46796:SF13">
    <property type="entry name" value="HTH-TYPE TRANSCRIPTIONAL ACTIVATOR RHAS"/>
    <property type="match status" value="1"/>
</dbReference>
<dbReference type="Pfam" id="PF12833">
    <property type="entry name" value="HTH_18"/>
    <property type="match status" value="1"/>
</dbReference>
<evidence type="ECO:0000313" key="5">
    <source>
        <dbReference type="EMBL" id="UYQ95777.1"/>
    </source>
</evidence>
<evidence type="ECO:0000256" key="3">
    <source>
        <dbReference type="ARBA" id="ARBA00023163"/>
    </source>
</evidence>
<evidence type="ECO:0000259" key="4">
    <source>
        <dbReference type="PROSITE" id="PS01124"/>
    </source>
</evidence>
<sequence length="269" mass="31765">MDFNIIQPPQCLEKYIRFFWTMDSRSLSPEDNTFRMFARRFPRLVFQHNDGHSAIYHGTNFLPLSYLSGLNTLPYECGIQPSFTTTGVSFYPHAVKLFFKVDACHLVNELPDLVNFVPQWLTDALLDEPLQTRRISILIRFFSKKLTENASTDPIAEAGWRMIHQVNQKTVIRHLLTMYNISERQLERRFKSTVGFSPKQFLKIARFERSIEALRRKGDMRLSDIAYDLNYCDQSHFIREFREFSNQTPLEYLNQQILFQENSAMIVKK</sequence>
<dbReference type="Gene3D" id="1.10.10.60">
    <property type="entry name" value="Homeodomain-like"/>
    <property type="match status" value="1"/>
</dbReference>
<dbReference type="PROSITE" id="PS01124">
    <property type="entry name" value="HTH_ARAC_FAMILY_2"/>
    <property type="match status" value="1"/>
</dbReference>
<dbReference type="InterPro" id="IPR050204">
    <property type="entry name" value="AraC_XylS_family_regulators"/>
</dbReference>
<dbReference type="RefSeq" id="WP_264283460.1">
    <property type="nucleotide sequence ID" value="NZ_CP107006.1"/>
</dbReference>